<accession>A0AAU1LR62</accession>
<gene>
    <name evidence="1" type="ORF">OG222_11500</name>
</gene>
<organism evidence="1">
    <name type="scientific">Streptomyces sp. NBC_00148</name>
    <dbReference type="NCBI Taxonomy" id="2903626"/>
    <lineage>
        <taxon>Bacteria</taxon>
        <taxon>Bacillati</taxon>
        <taxon>Actinomycetota</taxon>
        <taxon>Actinomycetes</taxon>
        <taxon>Kitasatosporales</taxon>
        <taxon>Streptomycetaceae</taxon>
        <taxon>Streptomyces</taxon>
    </lineage>
</organism>
<name>A0AAU1LR62_9ACTN</name>
<dbReference type="InterPro" id="IPR027417">
    <property type="entry name" value="P-loop_NTPase"/>
</dbReference>
<dbReference type="Gene3D" id="3.40.50.300">
    <property type="entry name" value="P-loop containing nucleotide triphosphate hydrolases"/>
    <property type="match status" value="1"/>
</dbReference>
<evidence type="ECO:0008006" key="2">
    <source>
        <dbReference type="Google" id="ProtNLM"/>
    </source>
</evidence>
<protein>
    <recommendedName>
        <fullName evidence="2">NACHT domain-containing protein</fullName>
    </recommendedName>
</protein>
<dbReference type="EMBL" id="CP108169">
    <property type="protein sequence ID" value="WTQ73682.1"/>
    <property type="molecule type" value="Genomic_DNA"/>
</dbReference>
<dbReference type="AlphaFoldDB" id="A0AAU1LR62"/>
<dbReference type="SUPFAM" id="SSF52540">
    <property type="entry name" value="P-loop containing nucleoside triphosphate hydrolases"/>
    <property type="match status" value="1"/>
</dbReference>
<reference evidence="1" key="1">
    <citation type="submission" date="2022-10" db="EMBL/GenBank/DDBJ databases">
        <title>The complete genomes of actinobacterial strains from the NBC collection.</title>
        <authorList>
            <person name="Joergensen T.S."/>
            <person name="Alvarez Arevalo M."/>
            <person name="Sterndorff E.B."/>
            <person name="Faurdal D."/>
            <person name="Vuksanovic O."/>
            <person name="Mourched A.-S."/>
            <person name="Charusanti P."/>
            <person name="Shaw S."/>
            <person name="Blin K."/>
            <person name="Weber T."/>
        </authorList>
    </citation>
    <scope>NUCLEOTIDE SEQUENCE</scope>
    <source>
        <strain evidence="1">NBC_00148</strain>
    </source>
</reference>
<proteinExistence type="predicted"/>
<sequence length="1280" mass="141913">MRFDLYRLGPREFENLAQAIAVAELGPTLTVFGAGADGGREATQTAPATGHYTVLQAKYKETSAAARTEATWLISELRKEFKEWRESPKRTKKPDHFILATNVSLSATPLTGGIDRVHKVVAAECEKLGIAQWTVWHAENISRFLEKHAGIRTSYAAWVLPGDILAAIHTGITQRNADAAQAIRSCLARELLKDRYANLDQAGSADDRTIPLADVFFDVPIGLSNDHPIGGARCLETLISACDAKHSPEERTVPNHSHQPQMPSRFVLVGGPGQGKSTVSQFLCQLYRAQLVKDTTAMRNPELRAAVSQITEQAQAASLTPMARRWPVNIPLTRFADELAQGKCKSLLEYISQRVSEVSSAEVLPRDMKEWLKSFPWLLVLDGLDEVPGSSNRAEVLSQISTFQLEADELNADLVVVATTRPQGYTDDFSPKNFQHFVLTPLDRSTALGYGRKLAVARYGGGSERVQRLMMRLERASDESSTAHLMATPLQVTIMAVLLDRVGKAPKDRFTLFADYYRVIYERELEKEGAASNLLRDHKTDIDAIHADVGLLLQNRSERSGETGSRLTLGELHAIIEDRLRSEGHDGRRLDDLTSAISRAATDRLVFLVPSRGDEVSFEIRSLQEFWAADALMNCSEEEIGRRLRIMSVSSHWRNVLLFALGNIFATRRNNLRDSVVALVSELNAHSDMFGNIQRRVLTGSRLAVEILNDGMVRAPRYESTLLEQGLKLLALPPSEHVSMLASCITDRGMEIAQDYFNTSVLNQDLPEPAALVFLGVRTAHDDEWSRNLLVKIASRLPGLEKMTVWNLGVTEEVPALLHVSAEAFTSPDLTIPMAMRGRIVMSQQHKSLLSPAGRLSSPAWLPSIIRLFATPHQPARSRKIIGPFVLSYLSIGTCAPELSEAFSEGFPEDHWLRTIKDFASAPSKEAMAAVIEKASPFTGADYSNFSHVMPWVLHYAFELHSRRGVEAIKMIEAGHLGDVDDWMEAELDWENLSPSHFEGEFSDWLRSRRSFVPLPASVLHSVSHRSPEVRPRPAVSDDDALDICLKVSDDGQRARVARAYLDYLRGAGPSPVTPALRKLHTMTLHTMPGFVDYSWLAEVGDDESLLDLLDEMGRKSTPGYSWVPYSTSLNLAVAWATNFSREGLGWLVAAQGFEPTADKELVPSIIREWHRVRGTEPSTSGSKQAICTVVSMFCPPTDEEDAELRLACFVEAIRAGRLDMVFLMSALMLDHSAPSRVLVMGLLDSGILGSYDIQHVYAGMVRMQANAPTDIDFAEMRPC</sequence>
<evidence type="ECO:0000313" key="1">
    <source>
        <dbReference type="EMBL" id="WTQ73682.1"/>
    </source>
</evidence>